<dbReference type="RefSeq" id="WP_207350355.1">
    <property type="nucleotide sequence ID" value="NZ_JAFMPY010000007.1"/>
</dbReference>
<dbReference type="Proteomes" id="UP000664288">
    <property type="component" value="Unassembled WGS sequence"/>
</dbReference>
<feature type="domain" description="Blue (type 1) copper" evidence="4">
    <location>
        <begin position="57"/>
        <end position="162"/>
    </location>
</feature>
<proteinExistence type="predicted"/>
<dbReference type="PANTHER" id="PTHR38439:SF3">
    <property type="entry name" value="COPPER-RESISTANT CUPROPROTEIN COPI"/>
    <property type="match status" value="1"/>
</dbReference>
<dbReference type="EMBL" id="JAFMPY010000007">
    <property type="protein sequence ID" value="MBO0903716.1"/>
    <property type="molecule type" value="Genomic_DNA"/>
</dbReference>
<feature type="signal peptide" evidence="3">
    <location>
        <begin position="1"/>
        <end position="28"/>
    </location>
</feature>
<dbReference type="InterPro" id="IPR050845">
    <property type="entry name" value="Cu-binding_ET"/>
</dbReference>
<accession>A0ABS3J572</accession>
<evidence type="ECO:0000256" key="1">
    <source>
        <dbReference type="ARBA" id="ARBA00022723"/>
    </source>
</evidence>
<evidence type="ECO:0000256" key="3">
    <source>
        <dbReference type="SAM" id="SignalP"/>
    </source>
</evidence>
<dbReference type="SUPFAM" id="SSF49503">
    <property type="entry name" value="Cupredoxins"/>
    <property type="match status" value="1"/>
</dbReference>
<sequence length="169" mass="17347">MRQRLAISLATLLAGAACAVASNGAAMAAAGHHGAHDAAEISPAARQPDRTIALAMVEKDDGSMGFEPSTVTVRAGEAVRFEIRNDGRTDHEFVPGDHAALMAHKAEMEAMPDMAHGAEGALRLAPGASGSLDLAFEAAGTFEFACLIPGHYEAGMHGVLTVTGKTKGN</sequence>
<reference evidence="5 6" key="1">
    <citation type="submission" date="2021-03" db="EMBL/GenBank/DDBJ databases">
        <title>Whole genome sequence of Jiella sp. MQZ13P-4.</title>
        <authorList>
            <person name="Tuo L."/>
        </authorList>
    </citation>
    <scope>NUCLEOTIDE SEQUENCE [LARGE SCALE GENOMIC DNA]</scope>
    <source>
        <strain evidence="5 6">MQZ13P-4</strain>
    </source>
</reference>
<dbReference type="PROSITE" id="PS51257">
    <property type="entry name" value="PROKAR_LIPOPROTEIN"/>
    <property type="match status" value="1"/>
</dbReference>
<evidence type="ECO:0000313" key="6">
    <source>
        <dbReference type="Proteomes" id="UP000664288"/>
    </source>
</evidence>
<comment type="caution">
    <text evidence="5">The sequence shown here is derived from an EMBL/GenBank/DDBJ whole genome shotgun (WGS) entry which is preliminary data.</text>
</comment>
<dbReference type="InterPro" id="IPR008972">
    <property type="entry name" value="Cupredoxin"/>
</dbReference>
<organism evidence="5 6">
    <name type="scientific">Jiella sonneratiae</name>
    <dbReference type="NCBI Taxonomy" id="2816856"/>
    <lineage>
        <taxon>Bacteria</taxon>
        <taxon>Pseudomonadati</taxon>
        <taxon>Pseudomonadota</taxon>
        <taxon>Alphaproteobacteria</taxon>
        <taxon>Hyphomicrobiales</taxon>
        <taxon>Aurantimonadaceae</taxon>
        <taxon>Jiella</taxon>
    </lineage>
</organism>
<dbReference type="PANTHER" id="PTHR38439">
    <property type="entry name" value="AURACYANIN-B"/>
    <property type="match status" value="1"/>
</dbReference>
<protein>
    <submittedName>
        <fullName evidence="5">Cupredoxin domain-containing protein</fullName>
    </submittedName>
</protein>
<dbReference type="InterPro" id="IPR000923">
    <property type="entry name" value="BlueCu_1"/>
</dbReference>
<dbReference type="Pfam" id="PF00127">
    <property type="entry name" value="Copper-bind"/>
    <property type="match status" value="1"/>
</dbReference>
<evidence type="ECO:0000256" key="2">
    <source>
        <dbReference type="ARBA" id="ARBA00023008"/>
    </source>
</evidence>
<evidence type="ECO:0000313" key="5">
    <source>
        <dbReference type="EMBL" id="MBO0903716.1"/>
    </source>
</evidence>
<dbReference type="Gene3D" id="2.60.40.420">
    <property type="entry name" value="Cupredoxins - blue copper proteins"/>
    <property type="match status" value="1"/>
</dbReference>
<keyword evidence="2" id="KW-0186">Copper</keyword>
<feature type="chain" id="PRO_5046857926" evidence="3">
    <location>
        <begin position="29"/>
        <end position="169"/>
    </location>
</feature>
<dbReference type="PROSITE" id="PS00079">
    <property type="entry name" value="MULTICOPPER_OXIDASE1"/>
    <property type="match status" value="1"/>
</dbReference>
<name>A0ABS3J572_9HYPH</name>
<gene>
    <name evidence="5" type="ORF">J1C47_08680</name>
</gene>
<keyword evidence="3" id="KW-0732">Signal</keyword>
<dbReference type="InterPro" id="IPR033138">
    <property type="entry name" value="Cu_oxidase_CS"/>
</dbReference>
<keyword evidence="1" id="KW-0479">Metal-binding</keyword>
<keyword evidence="6" id="KW-1185">Reference proteome</keyword>
<evidence type="ECO:0000259" key="4">
    <source>
        <dbReference type="Pfam" id="PF00127"/>
    </source>
</evidence>